<evidence type="ECO:0000256" key="2">
    <source>
        <dbReference type="RuleBase" id="RU367091"/>
    </source>
</evidence>
<organism evidence="3 4">
    <name type="scientific">Kluyveromyces lactis (strain ATCC 8585 / CBS 2359 / DSM 70799 / NBRC 1267 / NRRL Y-1140 / WM37)</name>
    <name type="common">Yeast</name>
    <name type="synonym">Candida sphaerica</name>
    <dbReference type="NCBI Taxonomy" id="284590"/>
    <lineage>
        <taxon>Eukaryota</taxon>
        <taxon>Fungi</taxon>
        <taxon>Dikarya</taxon>
        <taxon>Ascomycota</taxon>
        <taxon>Saccharomycotina</taxon>
        <taxon>Saccharomycetes</taxon>
        <taxon>Saccharomycetales</taxon>
        <taxon>Saccharomycetaceae</taxon>
        <taxon>Kluyveromyces</taxon>
    </lineage>
</organism>
<keyword evidence="1" id="KW-0802">TPR repeat</keyword>
<dbReference type="eggNOG" id="KOG3060">
    <property type="taxonomic scope" value="Eukaryota"/>
</dbReference>
<dbReference type="GO" id="GO:0072546">
    <property type="term" value="C:EMC complex"/>
    <property type="evidence" value="ECO:0007669"/>
    <property type="project" value="UniProtKB-UniRule"/>
</dbReference>
<dbReference type="EMBL" id="CR382125">
    <property type="protein sequence ID" value="CAG99309.1"/>
    <property type="molecule type" value="Genomic_DNA"/>
</dbReference>
<dbReference type="AlphaFoldDB" id="Q6CPB7"/>
<dbReference type="KEGG" id="kla:KLLA0_E06117g"/>
<dbReference type="FunCoup" id="Q6CPB7">
    <property type="interactions" value="197"/>
</dbReference>
<dbReference type="InterPro" id="IPR011990">
    <property type="entry name" value="TPR-like_helical_dom_sf"/>
</dbReference>
<dbReference type="Proteomes" id="UP000000598">
    <property type="component" value="Chromosome E"/>
</dbReference>
<dbReference type="HOGENOM" id="CLU_065213_1_0_1"/>
<evidence type="ECO:0000313" key="3">
    <source>
        <dbReference type="EMBL" id="CAG99309.1"/>
    </source>
</evidence>
<dbReference type="PANTHER" id="PTHR12760">
    <property type="entry name" value="TETRATRICOPEPTIDE REPEAT PROTEIN"/>
    <property type="match status" value="1"/>
</dbReference>
<protein>
    <recommendedName>
        <fullName evidence="2">ER membrane protein complex subunit 2</fullName>
    </recommendedName>
</protein>
<keyword evidence="4" id="KW-1185">Reference proteome</keyword>
<comment type="subunit">
    <text evidence="2">Component of the ER membrane protein complex (EMC).</text>
</comment>
<dbReference type="PaxDb" id="284590-Q6CPB7"/>
<evidence type="ECO:0000313" key="4">
    <source>
        <dbReference type="Proteomes" id="UP000000598"/>
    </source>
</evidence>
<comment type="function">
    <text evidence="2">Part of the endoplasmic reticulum membrane protein complex (EMC) that enables the energy-independent insertion into endoplasmic reticulum membranes of newly synthesized membrane proteins.</text>
</comment>
<sequence length="286" mass="32727">MDLLKNKLLAIHKTGAWAILPPKEIDLAYKETKLLIDAGLNGLDEISYFSMVELLFYLCLVRGEDTEAETLYKTVTDRLGDDSPRIHVMHSMLIQVTRSDDAAKKYIEDLIKNQLEIATDSEDYVQMKKRLLAIERPSMSKEKWVKELLDLVEKFPLDAEIWSLLSQEYQEAGDLRQAIYCMEEVIIGVPFSYEAFGQLAYLHYLKSQSDSDPEAALQSSLSNALRSVELAEAYVKGWGIVLKTSQKLNKKPELTQLAVRKLQELQQNNDNREITNVSRYLLDSET</sequence>
<keyword evidence="2" id="KW-0472">Membrane</keyword>
<proteinExistence type="inferred from homology"/>
<dbReference type="STRING" id="284590.Q6CPB7"/>
<comment type="subcellular location">
    <subcellularLocation>
        <location evidence="2">Endoplasmic reticulum membrane</location>
        <topology evidence="2">Peripheral membrane protein</topology>
        <orientation evidence="2">Cytoplasmic side</orientation>
    </subcellularLocation>
</comment>
<reference evidence="3 4" key="1">
    <citation type="journal article" date="2004" name="Nature">
        <title>Genome evolution in yeasts.</title>
        <authorList>
            <consortium name="Genolevures"/>
            <person name="Dujon B."/>
            <person name="Sherman D."/>
            <person name="Fischer G."/>
            <person name="Durrens P."/>
            <person name="Casaregola S."/>
            <person name="Lafontaine I."/>
            <person name="de Montigny J."/>
            <person name="Marck C."/>
            <person name="Neuveglise C."/>
            <person name="Talla E."/>
            <person name="Goffard N."/>
            <person name="Frangeul L."/>
            <person name="Aigle M."/>
            <person name="Anthouard V."/>
            <person name="Babour A."/>
            <person name="Barbe V."/>
            <person name="Barnay S."/>
            <person name="Blanchin S."/>
            <person name="Beckerich J.M."/>
            <person name="Beyne E."/>
            <person name="Bleykasten C."/>
            <person name="Boisrame A."/>
            <person name="Boyer J."/>
            <person name="Cattolico L."/>
            <person name="Confanioleri F."/>
            <person name="de Daruvar A."/>
            <person name="Despons L."/>
            <person name="Fabre E."/>
            <person name="Fairhead C."/>
            <person name="Ferry-Dumazet H."/>
            <person name="Groppi A."/>
            <person name="Hantraye F."/>
            <person name="Hennequin C."/>
            <person name="Jauniaux N."/>
            <person name="Joyet P."/>
            <person name="Kachouri R."/>
            <person name="Kerrest A."/>
            <person name="Koszul R."/>
            <person name="Lemaire M."/>
            <person name="Lesur I."/>
            <person name="Ma L."/>
            <person name="Muller H."/>
            <person name="Nicaud J.M."/>
            <person name="Nikolski M."/>
            <person name="Oztas S."/>
            <person name="Ozier-Kalogeropoulos O."/>
            <person name="Pellenz S."/>
            <person name="Potier S."/>
            <person name="Richard G.F."/>
            <person name="Straub M.L."/>
            <person name="Suleau A."/>
            <person name="Swennene D."/>
            <person name="Tekaia F."/>
            <person name="Wesolowski-Louvel M."/>
            <person name="Westhof E."/>
            <person name="Wirth B."/>
            <person name="Zeniou-Meyer M."/>
            <person name="Zivanovic I."/>
            <person name="Bolotin-Fukuhara M."/>
            <person name="Thierry A."/>
            <person name="Bouchier C."/>
            <person name="Caudron B."/>
            <person name="Scarpelli C."/>
            <person name="Gaillardin C."/>
            <person name="Weissenbach J."/>
            <person name="Wincker P."/>
            <person name="Souciet J.L."/>
        </authorList>
    </citation>
    <scope>NUCLEOTIDE SEQUENCE [LARGE SCALE GENOMIC DNA]</scope>
    <source>
        <strain evidence="4">ATCC 8585 / CBS 2359 / DSM 70799 / NBRC 1267 / NRRL Y-1140 / WM37</strain>
    </source>
</reference>
<evidence type="ECO:0000256" key="1">
    <source>
        <dbReference type="ARBA" id="ARBA00022803"/>
    </source>
</evidence>
<dbReference type="Gene3D" id="1.25.40.10">
    <property type="entry name" value="Tetratricopeptide repeat domain"/>
    <property type="match status" value="1"/>
</dbReference>
<dbReference type="OMA" id="LMEMLFY"/>
<accession>Q6CPB7</accession>
<dbReference type="SUPFAM" id="SSF48452">
    <property type="entry name" value="TPR-like"/>
    <property type="match status" value="1"/>
</dbReference>
<dbReference type="InParanoid" id="Q6CPB7"/>
<dbReference type="InterPro" id="IPR039856">
    <property type="entry name" value="EMC2-like"/>
</dbReference>
<keyword evidence="2" id="KW-0256">Endoplasmic reticulum</keyword>
<comment type="similarity">
    <text evidence="2">Belongs to the EMC2 family.</text>
</comment>
<gene>
    <name evidence="3" type="ORF">KLLA0_E06117g</name>
</gene>
<name>Q6CPB7_KLULA</name>